<dbReference type="GO" id="GO:0008265">
    <property type="term" value="F:molybdenum cofactor sulfurtransferase activity"/>
    <property type="evidence" value="ECO:0007669"/>
    <property type="project" value="TreeGrafter"/>
</dbReference>
<dbReference type="Gene3D" id="3.40.640.10">
    <property type="entry name" value="Type I PLP-dependent aspartate aminotransferase-like (Major domain)"/>
    <property type="match status" value="1"/>
</dbReference>
<dbReference type="Pfam" id="PF00266">
    <property type="entry name" value="Aminotran_5"/>
    <property type="match status" value="1"/>
</dbReference>
<dbReference type="PANTHER" id="PTHR14237:SF80">
    <property type="entry name" value="MOLYBDENUM COFACTOR SULFURASE"/>
    <property type="match status" value="1"/>
</dbReference>
<reference evidence="2" key="1">
    <citation type="submission" date="2022-08" db="UniProtKB">
        <authorList>
            <consortium name="EnsemblMetazoa"/>
        </authorList>
    </citation>
    <scope>IDENTIFICATION</scope>
</reference>
<dbReference type="GO" id="GO:0043545">
    <property type="term" value="P:molybdopterin cofactor metabolic process"/>
    <property type="evidence" value="ECO:0007669"/>
    <property type="project" value="TreeGrafter"/>
</dbReference>
<feature type="domain" description="Aminotransferase class V" evidence="1">
    <location>
        <begin position="44"/>
        <end position="119"/>
    </location>
</feature>
<dbReference type="InterPro" id="IPR015424">
    <property type="entry name" value="PyrdxlP-dep_Trfase"/>
</dbReference>
<dbReference type="Proteomes" id="UP000075882">
    <property type="component" value="Unassembled WGS sequence"/>
</dbReference>
<proteinExistence type="predicted"/>
<dbReference type="PANTHER" id="PTHR14237">
    <property type="entry name" value="MOLYBDOPTERIN COFACTOR SULFURASE MOSC"/>
    <property type="match status" value="1"/>
</dbReference>
<dbReference type="InterPro" id="IPR000192">
    <property type="entry name" value="Aminotrans_V_dom"/>
</dbReference>
<protein>
    <recommendedName>
        <fullName evidence="1">Aminotransferase class V domain-containing protein</fullName>
    </recommendedName>
</protein>
<accession>A0A8W7PWA9</accession>
<dbReference type="EnsemblMetazoa" id="ACOM037822-RA">
    <property type="protein sequence ID" value="ACOM037822-PA.1"/>
    <property type="gene ID" value="ACOM037822"/>
</dbReference>
<dbReference type="AlphaFoldDB" id="A0A8W7PWA9"/>
<dbReference type="VEuPathDB" id="VectorBase:ACON2_036129"/>
<name>A0A8W7PWA9_ANOCL</name>
<evidence type="ECO:0000259" key="1">
    <source>
        <dbReference type="Pfam" id="PF00266"/>
    </source>
</evidence>
<dbReference type="SUPFAM" id="SSF53383">
    <property type="entry name" value="PLP-dependent transferases"/>
    <property type="match status" value="1"/>
</dbReference>
<organism evidence="2">
    <name type="scientific">Anopheles coluzzii</name>
    <name type="common">African malaria mosquito</name>
    <dbReference type="NCBI Taxonomy" id="1518534"/>
    <lineage>
        <taxon>Eukaryota</taxon>
        <taxon>Metazoa</taxon>
        <taxon>Ecdysozoa</taxon>
        <taxon>Arthropoda</taxon>
        <taxon>Hexapoda</taxon>
        <taxon>Insecta</taxon>
        <taxon>Pterygota</taxon>
        <taxon>Neoptera</taxon>
        <taxon>Endopterygota</taxon>
        <taxon>Diptera</taxon>
        <taxon>Nematocera</taxon>
        <taxon>Culicoidea</taxon>
        <taxon>Culicidae</taxon>
        <taxon>Anophelinae</taxon>
        <taxon>Anopheles</taxon>
    </lineage>
</organism>
<sequence length="120" mass="13860">LEILFAVCLRLSCIRERMDFVEEFTDEERLKIEQDFSRLADKCYLDHAGTALYGESQLRAVQELLAGGLYCNPHTSRTMEDLIDLVRYRVLRWFQTRPADYSLVFTSGTTASLKLVAESE</sequence>
<evidence type="ECO:0000313" key="2">
    <source>
        <dbReference type="EnsemblMetazoa" id="ACOM037822-PA.1"/>
    </source>
</evidence>
<dbReference type="InterPro" id="IPR015421">
    <property type="entry name" value="PyrdxlP-dep_Trfase_major"/>
</dbReference>